<dbReference type="GO" id="GO:0004571">
    <property type="term" value="F:mannosyl-oligosaccharide 1,2-alpha-mannosidase activity"/>
    <property type="evidence" value="ECO:0007669"/>
    <property type="project" value="InterPro"/>
</dbReference>
<organism evidence="1 2">
    <name type="scientific">Nezara viridula</name>
    <name type="common">Southern green stink bug</name>
    <name type="synonym">Cimex viridulus</name>
    <dbReference type="NCBI Taxonomy" id="85310"/>
    <lineage>
        <taxon>Eukaryota</taxon>
        <taxon>Metazoa</taxon>
        <taxon>Ecdysozoa</taxon>
        <taxon>Arthropoda</taxon>
        <taxon>Hexapoda</taxon>
        <taxon>Insecta</taxon>
        <taxon>Pterygota</taxon>
        <taxon>Neoptera</taxon>
        <taxon>Paraneoptera</taxon>
        <taxon>Hemiptera</taxon>
        <taxon>Heteroptera</taxon>
        <taxon>Panheteroptera</taxon>
        <taxon>Pentatomomorpha</taxon>
        <taxon>Pentatomoidea</taxon>
        <taxon>Pentatomidae</taxon>
        <taxon>Pentatominae</taxon>
        <taxon>Nezara</taxon>
    </lineage>
</organism>
<dbReference type="EMBL" id="OV725077">
    <property type="protein sequence ID" value="CAH1392341.1"/>
    <property type="molecule type" value="Genomic_DNA"/>
</dbReference>
<dbReference type="GO" id="GO:0016020">
    <property type="term" value="C:membrane"/>
    <property type="evidence" value="ECO:0007669"/>
    <property type="project" value="InterPro"/>
</dbReference>
<dbReference type="OrthoDB" id="8118055at2759"/>
<dbReference type="AlphaFoldDB" id="A0A9P0H268"/>
<sequence>MAVILKDLQLGFSGRKDTIVIRSDSLYVLRCTNNPKSAKPLFIEICSNFEQNGLRRIKPLRDLLSLGVSRKLNRLARITMSDTRCRMKESSKEIQRQPNKVVAAVPEKVKNRQNIKENVVDISDQATQNQVNQPLYFQQMSRSNINTELTDRQKAVVDAFNYAWRGYKNWAWGHDSLRTI</sequence>
<dbReference type="SUPFAM" id="SSF48225">
    <property type="entry name" value="Seven-hairpin glycosidases"/>
    <property type="match status" value="1"/>
</dbReference>
<dbReference type="Proteomes" id="UP001152798">
    <property type="component" value="Chromosome 1"/>
</dbReference>
<name>A0A9P0H268_NEZVI</name>
<reference evidence="1" key="1">
    <citation type="submission" date="2022-01" db="EMBL/GenBank/DDBJ databases">
        <authorList>
            <person name="King R."/>
        </authorList>
    </citation>
    <scope>NUCLEOTIDE SEQUENCE</scope>
</reference>
<dbReference type="InterPro" id="IPR036026">
    <property type="entry name" value="Seven-hairpin_glycosidases"/>
</dbReference>
<evidence type="ECO:0000313" key="2">
    <source>
        <dbReference type="Proteomes" id="UP001152798"/>
    </source>
</evidence>
<keyword evidence="2" id="KW-1185">Reference proteome</keyword>
<dbReference type="GO" id="GO:0005509">
    <property type="term" value="F:calcium ion binding"/>
    <property type="evidence" value="ECO:0007669"/>
    <property type="project" value="InterPro"/>
</dbReference>
<dbReference type="Gene3D" id="1.50.10.10">
    <property type="match status" value="1"/>
</dbReference>
<proteinExistence type="predicted"/>
<protein>
    <submittedName>
        <fullName evidence="1">Uncharacterized protein</fullName>
    </submittedName>
</protein>
<dbReference type="InterPro" id="IPR012341">
    <property type="entry name" value="6hp_glycosidase-like_sf"/>
</dbReference>
<evidence type="ECO:0000313" key="1">
    <source>
        <dbReference type="EMBL" id="CAH1392341.1"/>
    </source>
</evidence>
<dbReference type="GO" id="GO:0005975">
    <property type="term" value="P:carbohydrate metabolic process"/>
    <property type="evidence" value="ECO:0007669"/>
    <property type="project" value="InterPro"/>
</dbReference>
<gene>
    <name evidence="1" type="ORF">NEZAVI_LOCUS3184</name>
</gene>
<accession>A0A9P0H268</accession>